<comment type="caution">
    <text evidence="8">The sequence shown here is derived from an EMBL/GenBank/DDBJ whole genome shotgun (WGS) entry which is preliminary data.</text>
</comment>
<feature type="domain" description="SLED" evidence="7">
    <location>
        <begin position="673"/>
        <end position="789"/>
    </location>
</feature>
<evidence type="ECO:0000256" key="3">
    <source>
        <dbReference type="ARBA" id="ARBA00022737"/>
    </source>
</evidence>
<dbReference type="STRING" id="947166.A0A1D1W800"/>
<feature type="region of interest" description="Disordered" evidence="6">
    <location>
        <begin position="645"/>
        <end position="669"/>
    </location>
</feature>
<comment type="subcellular location">
    <subcellularLocation>
        <location evidence="1">Nucleus</location>
    </subcellularLocation>
</comment>
<feature type="repeat" description="MBT" evidence="5">
    <location>
        <begin position="399"/>
        <end position="501"/>
    </location>
</feature>
<evidence type="ECO:0000259" key="7">
    <source>
        <dbReference type="Pfam" id="PF12140"/>
    </source>
</evidence>
<keyword evidence="2" id="KW-0678">Repressor</keyword>
<feature type="compositionally biased region" description="Polar residues" evidence="6">
    <location>
        <begin position="916"/>
        <end position="928"/>
    </location>
</feature>
<dbReference type="GO" id="GO:0045892">
    <property type="term" value="P:negative regulation of DNA-templated transcription"/>
    <property type="evidence" value="ECO:0007669"/>
    <property type="project" value="TreeGrafter"/>
</dbReference>
<feature type="compositionally biased region" description="Acidic residues" evidence="6">
    <location>
        <begin position="842"/>
        <end position="853"/>
    </location>
</feature>
<feature type="repeat" description="MBT" evidence="5">
    <location>
        <begin position="280"/>
        <end position="384"/>
    </location>
</feature>
<dbReference type="CDD" id="cd20095">
    <property type="entry name" value="MBT_SFMBT_rpt3"/>
    <property type="match status" value="1"/>
</dbReference>
<sequence length="1065" mass="120596">MLGLPTTVSSGDSTIEVRNPTWNDLRTDELSSSSILQRVSRNVSSNNSLTDVDDTPECSKELITELEFYENFTRRRLGIQAEDSTEEDGHITPQNGKPLVTSADGHTDTAVVKGDHVGKEADSSAAVTEESEERKVANPEGEEASTMPALDLVTPSTSELNRAEMEFSWELYLEEMNAYPVPPEAFPHVKESLENGLRPGEFLEYVYMPPDEKKKESRRLFWYIEIIHASSPDILVRYMGLENEPQEVFWLDLRVASIYPFGHCSNNRKEFIHRPPKIIFKYRAYLGDLDQRIKKGLISPTAAELAARGLCKKDRFEVNQWLEVIDEDKVKTVWLAMVEKNIGGRLMLRYKDGEEKDVLWIFCTDYRLQPIAWGENVAEYYYAPPSSMQLPETAIGECKAFLKTIQKEKNRLIPCHVFPPLDHPPRTFETGNHVEFLHPRKRHQICPAVITDVSPHDKTITVEILDFHPDSKKITKVCHSQSLDILPINWCKKNGVRLQKPPGWVDKTPEKELKDKGVGFTWQKFVDENPQRSLATQKSFVHLANLPNPGFARGMRLEVSNPERPNELCTATVVKVLPPLLWVHINSYGQSTASTRNISVTHYVTFNSTEMFPVGFCGSNDYPLQLPRLITQGRRMATLRSRSFSQTSAPFTLSPQPKSPRGGTCEKPKQPETVTVYINPRCNCGPLMSMKKVINLPKYIGPGPVQLVLQSLIASLITCGTRPTKLQQLIAATGDMPRSKNWERIKTKAKIGGRRQVGIVDVVKNATQVPDFLRNLCILYEACPNLISTNEPQAVSHEHAKKHRDCSEQCHQFVKPETKTNQVRRPKLPRSNTEVSLKEKDEERDEDMVVDDDASSRAVSVDGDSARVPTHSSISSKLKVEIDEEENPRKRLRSKTGEDAQKNGVGVSKRLDIETSVGSPISSEASTTEVKEVKKRKLENVERSVEKKADEEKEKGSVENDRPLENGTLVDDSEYILNFYKEPDTWTIDEVYGFLKKHLPQSRAPEVLRKEQIDGDVLLMMCASDLNCLKLEPDDLLFVGNLIERVVFSVFVTKGTRFPMYANWK</sequence>
<evidence type="ECO:0000313" key="9">
    <source>
        <dbReference type="Proteomes" id="UP000186922"/>
    </source>
</evidence>
<feature type="region of interest" description="Disordered" evidence="6">
    <location>
        <begin position="817"/>
        <end position="966"/>
    </location>
</feature>
<dbReference type="InterPro" id="IPR038348">
    <property type="entry name" value="SLED_sf"/>
</dbReference>
<reference evidence="8 9" key="1">
    <citation type="journal article" date="2016" name="Nat. Commun.">
        <title>Extremotolerant tardigrade genome and improved radiotolerance of human cultured cells by tardigrade-unique protein.</title>
        <authorList>
            <person name="Hashimoto T."/>
            <person name="Horikawa D.D."/>
            <person name="Saito Y."/>
            <person name="Kuwahara H."/>
            <person name="Kozuka-Hata H."/>
            <person name="Shin-I T."/>
            <person name="Minakuchi Y."/>
            <person name="Ohishi K."/>
            <person name="Motoyama A."/>
            <person name="Aizu T."/>
            <person name="Enomoto A."/>
            <person name="Kondo K."/>
            <person name="Tanaka S."/>
            <person name="Hara Y."/>
            <person name="Koshikawa S."/>
            <person name="Sagara H."/>
            <person name="Miura T."/>
            <person name="Yokobori S."/>
            <person name="Miyagawa K."/>
            <person name="Suzuki Y."/>
            <person name="Kubo T."/>
            <person name="Oyama M."/>
            <person name="Kohara Y."/>
            <person name="Fujiyama A."/>
            <person name="Arakawa K."/>
            <person name="Katayama T."/>
            <person name="Toyoda A."/>
            <person name="Kunieda T."/>
        </authorList>
    </citation>
    <scope>NUCLEOTIDE SEQUENCE [LARGE SCALE GENOMIC DNA]</scope>
    <source>
        <strain evidence="8 9">YOKOZUNA-1</strain>
    </source>
</reference>
<dbReference type="PANTHER" id="PTHR12247:SF132">
    <property type="entry name" value="POLYCOMB PROTEIN SCM"/>
    <property type="match status" value="1"/>
</dbReference>
<dbReference type="Pfam" id="PF02820">
    <property type="entry name" value="MBT"/>
    <property type="match status" value="3"/>
</dbReference>
<dbReference type="Gene3D" id="2.30.30.140">
    <property type="match status" value="4"/>
</dbReference>
<evidence type="ECO:0000256" key="2">
    <source>
        <dbReference type="ARBA" id="ARBA00022491"/>
    </source>
</evidence>
<dbReference type="EMBL" id="BDGG01000023">
    <property type="protein sequence ID" value="GAV09501.1"/>
    <property type="molecule type" value="Genomic_DNA"/>
</dbReference>
<keyword evidence="9" id="KW-1185">Reference proteome</keyword>
<feature type="region of interest" description="Disordered" evidence="6">
    <location>
        <begin position="81"/>
        <end position="145"/>
    </location>
</feature>
<dbReference type="Pfam" id="PF12140">
    <property type="entry name" value="SLED"/>
    <property type="match status" value="1"/>
</dbReference>
<dbReference type="CDD" id="cd20094">
    <property type="entry name" value="MBT_SFMBT_rpt2"/>
    <property type="match status" value="1"/>
</dbReference>
<protein>
    <recommendedName>
        <fullName evidence="7">SLED domain-containing protein</fullName>
    </recommendedName>
</protein>
<keyword evidence="3" id="KW-0677">Repeat</keyword>
<dbReference type="SUPFAM" id="SSF47769">
    <property type="entry name" value="SAM/Pointed domain"/>
    <property type="match status" value="1"/>
</dbReference>
<dbReference type="InterPro" id="IPR013761">
    <property type="entry name" value="SAM/pointed_sf"/>
</dbReference>
<dbReference type="SMART" id="SM00561">
    <property type="entry name" value="MBT"/>
    <property type="match status" value="4"/>
</dbReference>
<gene>
    <name evidence="8" type="primary">RvY_19033-1</name>
    <name evidence="8" type="synonym">RvY_19033.1</name>
    <name evidence="8" type="ORF">RvY_19033</name>
</gene>
<dbReference type="Gene3D" id="1.10.150.50">
    <property type="entry name" value="Transcription Factor, Ets-1"/>
    <property type="match status" value="1"/>
</dbReference>
<feature type="repeat" description="MBT" evidence="5">
    <location>
        <begin position="167"/>
        <end position="274"/>
    </location>
</feature>
<evidence type="ECO:0000313" key="8">
    <source>
        <dbReference type="EMBL" id="GAV09501.1"/>
    </source>
</evidence>
<evidence type="ECO:0000256" key="6">
    <source>
        <dbReference type="SAM" id="MobiDB-lite"/>
    </source>
</evidence>
<evidence type="ECO:0000256" key="4">
    <source>
        <dbReference type="ARBA" id="ARBA00023242"/>
    </source>
</evidence>
<name>A0A1D1W800_RAMVA</name>
<dbReference type="PANTHER" id="PTHR12247">
    <property type="entry name" value="POLYCOMB GROUP PROTEIN"/>
    <property type="match status" value="1"/>
</dbReference>
<organism evidence="8 9">
    <name type="scientific">Ramazzottius varieornatus</name>
    <name type="common">Water bear</name>
    <name type="synonym">Tardigrade</name>
    <dbReference type="NCBI Taxonomy" id="947166"/>
    <lineage>
        <taxon>Eukaryota</taxon>
        <taxon>Metazoa</taxon>
        <taxon>Ecdysozoa</taxon>
        <taxon>Tardigrada</taxon>
        <taxon>Eutardigrada</taxon>
        <taxon>Parachela</taxon>
        <taxon>Hypsibioidea</taxon>
        <taxon>Ramazzottiidae</taxon>
        <taxon>Ramazzottius</taxon>
    </lineage>
</organism>
<dbReference type="CDD" id="cd20096">
    <property type="entry name" value="MBT_SFMBT_rpt4"/>
    <property type="match status" value="1"/>
</dbReference>
<dbReference type="InterPro" id="IPR050548">
    <property type="entry name" value="PcG_chromatin_remod_factors"/>
</dbReference>
<dbReference type="GO" id="GO:0005634">
    <property type="term" value="C:nucleus"/>
    <property type="evidence" value="ECO:0007669"/>
    <property type="project" value="UniProtKB-SubCell"/>
</dbReference>
<dbReference type="SUPFAM" id="SSF63748">
    <property type="entry name" value="Tudor/PWWP/MBT"/>
    <property type="match status" value="4"/>
</dbReference>
<dbReference type="Proteomes" id="UP000186922">
    <property type="component" value="Unassembled WGS sequence"/>
</dbReference>
<dbReference type="GO" id="GO:0042393">
    <property type="term" value="F:histone binding"/>
    <property type="evidence" value="ECO:0007669"/>
    <property type="project" value="TreeGrafter"/>
</dbReference>
<dbReference type="InterPro" id="IPR004092">
    <property type="entry name" value="Mbt"/>
</dbReference>
<feature type="compositionally biased region" description="Basic and acidic residues" evidence="6">
    <location>
        <begin position="113"/>
        <end position="122"/>
    </location>
</feature>
<feature type="compositionally biased region" description="Basic and acidic residues" evidence="6">
    <location>
        <begin position="938"/>
        <end position="964"/>
    </location>
</feature>
<dbReference type="PROSITE" id="PS51079">
    <property type="entry name" value="MBT"/>
    <property type="match status" value="4"/>
</dbReference>
<dbReference type="AlphaFoldDB" id="A0A1D1W800"/>
<evidence type="ECO:0000256" key="1">
    <source>
        <dbReference type="ARBA" id="ARBA00004123"/>
    </source>
</evidence>
<dbReference type="GO" id="GO:0003682">
    <property type="term" value="F:chromatin binding"/>
    <property type="evidence" value="ECO:0007669"/>
    <property type="project" value="TreeGrafter"/>
</dbReference>
<accession>A0A1D1W800</accession>
<dbReference type="InterPro" id="IPR021987">
    <property type="entry name" value="SLED"/>
</dbReference>
<dbReference type="OrthoDB" id="5917609at2759"/>
<dbReference type="Gene3D" id="3.90.1150.190">
    <property type="entry name" value="SLED domain"/>
    <property type="match status" value="1"/>
</dbReference>
<feature type="compositionally biased region" description="Polar residues" evidence="6">
    <location>
        <begin position="645"/>
        <end position="656"/>
    </location>
</feature>
<evidence type="ECO:0000256" key="5">
    <source>
        <dbReference type="PROSITE-ProRule" id="PRU00459"/>
    </source>
</evidence>
<proteinExistence type="predicted"/>
<feature type="repeat" description="MBT" evidence="5">
    <location>
        <begin position="520"/>
        <end position="627"/>
    </location>
</feature>
<keyword evidence="4" id="KW-0539">Nucleus</keyword>